<dbReference type="EMBL" id="CP003380">
    <property type="protein sequence ID" value="AFJ03659.1"/>
    <property type="molecule type" value="Genomic_DNA"/>
</dbReference>
<keyword evidence="1" id="KW-0812">Transmembrane</keyword>
<evidence type="ECO:0000313" key="3">
    <source>
        <dbReference type="Proteomes" id="UP000009145"/>
    </source>
</evidence>
<reference evidence="2 3" key="1">
    <citation type="journal article" date="2012" name="J. Bacteriol.">
        <title>Complete genome sequences of Methylophaga sp. strain JAM1 and Methylophaga sp. strain JAM7.</title>
        <authorList>
            <person name="Villeneuve C."/>
            <person name="Martineau C."/>
            <person name="Mauffrey F."/>
            <person name="Villemur R."/>
        </authorList>
    </citation>
    <scope>NUCLEOTIDE SEQUENCE [LARGE SCALE GENOMIC DNA]</scope>
    <source>
        <strain evidence="2 3">JAM7</strain>
    </source>
</reference>
<proteinExistence type="predicted"/>
<dbReference type="PATRIC" id="fig|754477.3.peg.2492"/>
<feature type="transmembrane region" description="Helical" evidence="1">
    <location>
        <begin position="24"/>
        <end position="46"/>
    </location>
</feature>
<evidence type="ECO:0000256" key="1">
    <source>
        <dbReference type="SAM" id="Phobius"/>
    </source>
</evidence>
<protein>
    <submittedName>
        <fullName evidence="2">Uncharacterized protein</fullName>
    </submittedName>
</protein>
<keyword evidence="1" id="KW-1133">Transmembrane helix</keyword>
<name>I1YL66_METFJ</name>
<dbReference type="HOGENOM" id="CLU_3170111_0_0_6"/>
<dbReference type="Proteomes" id="UP000009145">
    <property type="component" value="Chromosome"/>
</dbReference>
<keyword evidence="3" id="KW-1185">Reference proteome</keyword>
<sequence>MESDQNTEKTLPLRLNPTKASQDAFFISVNLLKVFIWSYCLFWLGIA</sequence>
<gene>
    <name evidence="2" type="ordered locus">Q7C_2538</name>
</gene>
<accession>I1YL66</accession>
<dbReference type="STRING" id="754477.Q7C_2538"/>
<organism evidence="2 3">
    <name type="scientific">Methylophaga frappieri (strain ATCC BAA-2434 / DSM 25690 / JAM7)</name>
    <dbReference type="NCBI Taxonomy" id="754477"/>
    <lineage>
        <taxon>Bacteria</taxon>
        <taxon>Pseudomonadati</taxon>
        <taxon>Pseudomonadota</taxon>
        <taxon>Gammaproteobacteria</taxon>
        <taxon>Thiotrichales</taxon>
        <taxon>Piscirickettsiaceae</taxon>
        <taxon>Methylophaga</taxon>
    </lineage>
</organism>
<evidence type="ECO:0000313" key="2">
    <source>
        <dbReference type="EMBL" id="AFJ03659.1"/>
    </source>
</evidence>
<keyword evidence="1" id="KW-0472">Membrane</keyword>
<dbReference type="KEGG" id="mec:Q7C_2538"/>
<dbReference type="AlphaFoldDB" id="I1YL66"/>